<evidence type="ECO:0000256" key="2">
    <source>
        <dbReference type="SAM" id="SignalP"/>
    </source>
</evidence>
<feature type="chain" id="PRO_5010887576" evidence="2">
    <location>
        <begin position="23"/>
        <end position="170"/>
    </location>
</feature>
<feature type="signal peptide" evidence="2">
    <location>
        <begin position="1"/>
        <end position="22"/>
    </location>
</feature>
<keyword evidence="3" id="KW-0614">Plasmid</keyword>
<evidence type="ECO:0000313" key="3">
    <source>
        <dbReference type="EMBL" id="ARO46317.1"/>
    </source>
</evidence>
<dbReference type="EMBL" id="KY270855">
    <property type="protein sequence ID" value="ARO46317.1"/>
    <property type="molecule type" value="Genomic_DNA"/>
</dbReference>
<keyword evidence="1" id="KW-0175">Coiled coil</keyword>
<feature type="coiled-coil region" evidence="1">
    <location>
        <begin position="31"/>
        <end position="65"/>
    </location>
</feature>
<dbReference type="AlphaFoldDB" id="A0A1W6QXY5"/>
<organism evidence="3">
    <name type="scientific">Pseudomonas putida</name>
    <name type="common">Arthrobacter siderocapsulatus</name>
    <dbReference type="NCBI Taxonomy" id="303"/>
    <lineage>
        <taxon>Bacteria</taxon>
        <taxon>Pseudomonadati</taxon>
        <taxon>Pseudomonadota</taxon>
        <taxon>Gammaproteobacteria</taxon>
        <taxon>Pseudomonadales</taxon>
        <taxon>Pseudomonadaceae</taxon>
        <taxon>Pseudomonas</taxon>
    </lineage>
</organism>
<evidence type="ECO:0000256" key="1">
    <source>
        <dbReference type="SAM" id="Coils"/>
    </source>
</evidence>
<protein>
    <submittedName>
        <fullName evidence="3">Uncharacterized protein</fullName>
    </submittedName>
</protein>
<reference evidence="3" key="1">
    <citation type="submission" date="2016-11" db="EMBL/GenBank/DDBJ databases">
        <title>The novel Pseudomonas putida plasmid p12969-2 harbors an In127-carrying multidrug-resistant region.</title>
        <authorList>
            <person name="Xu Y."/>
            <person name="Niu Y."/>
            <person name="Sun F."/>
            <person name="Yang Y."/>
            <person name="Luo W."/>
            <person name="Wang Z."/>
        </authorList>
    </citation>
    <scope>NUCLEOTIDE SEQUENCE</scope>
    <source>
        <strain evidence="3">12969</strain>
        <plasmid evidence="3">p12969-2</plasmid>
    </source>
</reference>
<name>A0A1W6QXY5_PSEPU</name>
<dbReference type="RefSeq" id="WP_054926064.1">
    <property type="nucleotide sequence ID" value="NZ_KY270855.1"/>
</dbReference>
<accession>A0A1W6QXY5</accession>
<sequence length="170" mass="19212">MRYSRLAALLVAASLSPAWALAADPAPATQTQQQAQNIAEFDKQMAQAQENLQKMQAQMEKIRQTQDPQERQKLLQEHWNTMQGSMGMMHNMWGPGMMGCCGGGMGMMGGNMMGGGHMMGWQDYSNLSPEQKAQRQYMMDRYMGMQQMMMDHMMWHQHYMGGQPPAKSAP</sequence>
<proteinExistence type="predicted"/>
<geneLocation type="plasmid" evidence="3">
    <name>p12969-2</name>
</geneLocation>
<keyword evidence="2" id="KW-0732">Signal</keyword>